<evidence type="ECO:0000256" key="3">
    <source>
        <dbReference type="ARBA" id="ARBA00022559"/>
    </source>
</evidence>
<dbReference type="Gene3D" id="3.40.30.10">
    <property type="entry name" value="Glutaredoxin"/>
    <property type="match status" value="1"/>
</dbReference>
<dbReference type="CDD" id="cd03017">
    <property type="entry name" value="PRX_BCP"/>
    <property type="match status" value="1"/>
</dbReference>
<dbReference type="InterPro" id="IPR013766">
    <property type="entry name" value="Thioredoxin_domain"/>
</dbReference>
<evidence type="ECO:0000256" key="4">
    <source>
        <dbReference type="ARBA" id="ARBA00022862"/>
    </source>
</evidence>
<dbReference type="GO" id="GO:0008379">
    <property type="term" value="F:thioredoxin peroxidase activity"/>
    <property type="evidence" value="ECO:0007669"/>
    <property type="project" value="TreeGrafter"/>
</dbReference>
<feature type="domain" description="Thioredoxin" evidence="11">
    <location>
        <begin position="1"/>
        <end position="153"/>
    </location>
</feature>
<keyword evidence="5" id="KW-0560">Oxidoreductase</keyword>
<evidence type="ECO:0000256" key="6">
    <source>
        <dbReference type="ARBA" id="ARBA00023157"/>
    </source>
</evidence>
<dbReference type="PROSITE" id="PS51352">
    <property type="entry name" value="THIOREDOXIN_2"/>
    <property type="match status" value="1"/>
</dbReference>
<proteinExistence type="inferred from homology"/>
<dbReference type="PANTHER" id="PTHR42801:SF4">
    <property type="entry name" value="AHPC_TSA FAMILY PROTEIN"/>
    <property type="match status" value="1"/>
</dbReference>
<dbReference type="InterPro" id="IPR050924">
    <property type="entry name" value="Peroxiredoxin_BCP/PrxQ"/>
</dbReference>
<dbReference type="EMBL" id="UINC01050829">
    <property type="protein sequence ID" value="SVB64260.1"/>
    <property type="molecule type" value="Genomic_DNA"/>
</dbReference>
<name>A0A382FMK9_9ZZZZ</name>
<dbReference type="PIRSF" id="PIRSF000239">
    <property type="entry name" value="AHPC"/>
    <property type="match status" value="1"/>
</dbReference>
<keyword evidence="7" id="KW-0676">Redox-active center</keyword>
<sequence length="155" mass="17425">MQEGDSAVDFELPASNGTTIKLSSFKENQNTILCFYPKNHLFACPSKKVFEMAKSVISVYSQILETNSALFAISIDTVESQEKFVKDYHVPYLHLSDTAKNVCKTYAGLNIAGLAKRSTFVIDKQGIVRMIFRDIDVKQHGNQIVESLKKINQEN</sequence>
<dbReference type="AlphaFoldDB" id="A0A382FMK9"/>
<dbReference type="PANTHER" id="PTHR42801">
    <property type="entry name" value="THIOREDOXIN-DEPENDENT PEROXIDE REDUCTASE"/>
    <property type="match status" value="1"/>
</dbReference>
<evidence type="ECO:0000256" key="10">
    <source>
        <dbReference type="ARBA" id="ARBA00049091"/>
    </source>
</evidence>
<organism evidence="12">
    <name type="scientific">marine metagenome</name>
    <dbReference type="NCBI Taxonomy" id="408172"/>
    <lineage>
        <taxon>unclassified sequences</taxon>
        <taxon>metagenomes</taxon>
        <taxon>ecological metagenomes</taxon>
    </lineage>
</organism>
<evidence type="ECO:0000256" key="9">
    <source>
        <dbReference type="ARBA" id="ARBA00038489"/>
    </source>
</evidence>
<evidence type="ECO:0000256" key="2">
    <source>
        <dbReference type="ARBA" id="ARBA00013017"/>
    </source>
</evidence>
<keyword evidence="6" id="KW-1015">Disulfide bond</keyword>
<dbReference type="EC" id="1.11.1.24" evidence="2"/>
<dbReference type="GO" id="GO:0045454">
    <property type="term" value="P:cell redox homeostasis"/>
    <property type="evidence" value="ECO:0007669"/>
    <property type="project" value="TreeGrafter"/>
</dbReference>
<gene>
    <name evidence="12" type="ORF">METZ01_LOCUS217114</name>
</gene>
<evidence type="ECO:0000256" key="1">
    <source>
        <dbReference type="ARBA" id="ARBA00011245"/>
    </source>
</evidence>
<accession>A0A382FMK9</accession>
<comment type="similarity">
    <text evidence="9">Belongs to the peroxiredoxin family. BCP/PrxQ subfamily.</text>
</comment>
<comment type="subunit">
    <text evidence="1">Monomer.</text>
</comment>
<dbReference type="InterPro" id="IPR000866">
    <property type="entry name" value="AhpC/TSA"/>
</dbReference>
<reference evidence="12" key="1">
    <citation type="submission" date="2018-05" db="EMBL/GenBank/DDBJ databases">
        <authorList>
            <person name="Lanie J.A."/>
            <person name="Ng W.-L."/>
            <person name="Kazmierczak K.M."/>
            <person name="Andrzejewski T.M."/>
            <person name="Davidsen T.M."/>
            <person name="Wayne K.J."/>
            <person name="Tettelin H."/>
            <person name="Glass J.I."/>
            <person name="Rusch D."/>
            <person name="Podicherti R."/>
            <person name="Tsui H.-C.T."/>
            <person name="Winkler M.E."/>
        </authorList>
    </citation>
    <scope>NUCLEOTIDE SEQUENCE</scope>
</reference>
<dbReference type="SUPFAM" id="SSF52833">
    <property type="entry name" value="Thioredoxin-like"/>
    <property type="match status" value="1"/>
</dbReference>
<evidence type="ECO:0000313" key="12">
    <source>
        <dbReference type="EMBL" id="SVB64260.1"/>
    </source>
</evidence>
<comment type="catalytic activity">
    <reaction evidence="10">
        <text>a hydroperoxide + [thioredoxin]-dithiol = an alcohol + [thioredoxin]-disulfide + H2O</text>
        <dbReference type="Rhea" id="RHEA:62620"/>
        <dbReference type="Rhea" id="RHEA-COMP:10698"/>
        <dbReference type="Rhea" id="RHEA-COMP:10700"/>
        <dbReference type="ChEBI" id="CHEBI:15377"/>
        <dbReference type="ChEBI" id="CHEBI:29950"/>
        <dbReference type="ChEBI" id="CHEBI:30879"/>
        <dbReference type="ChEBI" id="CHEBI:35924"/>
        <dbReference type="ChEBI" id="CHEBI:50058"/>
        <dbReference type="EC" id="1.11.1.24"/>
    </reaction>
</comment>
<keyword evidence="3" id="KW-0575">Peroxidase</keyword>
<keyword evidence="4" id="KW-0049">Antioxidant</keyword>
<dbReference type="InterPro" id="IPR024706">
    <property type="entry name" value="Peroxiredoxin_AhpC-typ"/>
</dbReference>
<dbReference type="GO" id="GO:0034599">
    <property type="term" value="P:cellular response to oxidative stress"/>
    <property type="evidence" value="ECO:0007669"/>
    <property type="project" value="TreeGrafter"/>
</dbReference>
<evidence type="ECO:0000256" key="7">
    <source>
        <dbReference type="ARBA" id="ARBA00023284"/>
    </source>
</evidence>
<dbReference type="GO" id="GO:0005737">
    <property type="term" value="C:cytoplasm"/>
    <property type="evidence" value="ECO:0007669"/>
    <property type="project" value="TreeGrafter"/>
</dbReference>
<protein>
    <recommendedName>
        <fullName evidence="2">thioredoxin-dependent peroxiredoxin</fullName>
        <ecNumber evidence="2">1.11.1.24</ecNumber>
    </recommendedName>
    <alternativeName>
        <fullName evidence="8">Thioredoxin peroxidase</fullName>
    </alternativeName>
</protein>
<evidence type="ECO:0000256" key="8">
    <source>
        <dbReference type="ARBA" id="ARBA00032824"/>
    </source>
</evidence>
<evidence type="ECO:0000259" key="11">
    <source>
        <dbReference type="PROSITE" id="PS51352"/>
    </source>
</evidence>
<evidence type="ECO:0000256" key="5">
    <source>
        <dbReference type="ARBA" id="ARBA00023002"/>
    </source>
</evidence>
<dbReference type="Pfam" id="PF00578">
    <property type="entry name" value="AhpC-TSA"/>
    <property type="match status" value="1"/>
</dbReference>
<dbReference type="InterPro" id="IPR036249">
    <property type="entry name" value="Thioredoxin-like_sf"/>
</dbReference>